<reference evidence="1 2" key="1">
    <citation type="journal article" date="2021" name="Hortic Res">
        <title>High-quality reference genome and annotation aids understanding of berry development for evergreen blueberry (Vaccinium darrowii).</title>
        <authorList>
            <person name="Yu J."/>
            <person name="Hulse-Kemp A.M."/>
            <person name="Babiker E."/>
            <person name="Staton M."/>
        </authorList>
    </citation>
    <scope>NUCLEOTIDE SEQUENCE [LARGE SCALE GENOMIC DNA]</scope>
    <source>
        <strain evidence="2">cv. NJ 8807/NJ 8810</strain>
        <tissue evidence="1">Young leaf</tissue>
    </source>
</reference>
<accession>A0ACB7XCJ3</accession>
<dbReference type="EMBL" id="CM037156">
    <property type="protein sequence ID" value="KAH7838472.1"/>
    <property type="molecule type" value="Genomic_DNA"/>
</dbReference>
<comment type="caution">
    <text evidence="1">The sequence shown here is derived from an EMBL/GenBank/DDBJ whole genome shotgun (WGS) entry which is preliminary data.</text>
</comment>
<organism evidence="1 2">
    <name type="scientific">Vaccinium darrowii</name>
    <dbReference type="NCBI Taxonomy" id="229202"/>
    <lineage>
        <taxon>Eukaryota</taxon>
        <taxon>Viridiplantae</taxon>
        <taxon>Streptophyta</taxon>
        <taxon>Embryophyta</taxon>
        <taxon>Tracheophyta</taxon>
        <taxon>Spermatophyta</taxon>
        <taxon>Magnoliopsida</taxon>
        <taxon>eudicotyledons</taxon>
        <taxon>Gunneridae</taxon>
        <taxon>Pentapetalae</taxon>
        <taxon>asterids</taxon>
        <taxon>Ericales</taxon>
        <taxon>Ericaceae</taxon>
        <taxon>Vaccinioideae</taxon>
        <taxon>Vaccinieae</taxon>
        <taxon>Vaccinium</taxon>
    </lineage>
</organism>
<sequence length="283" mass="32395">MDKRLRTDGLIKALEPDSLLKISKPQPRSLLQLRGKAVQTPAMPMGCIMHQDIPPNNIFMKNAELGDLVRYLLHSRLKVQSNFNLQIHSNHFGGLAVWFYHSTSRRFQMEKGIWVLFLFSDIHQNRKSRGDNPWRPRVPRMGFNPVKGVDFFNPHEMDLSTFQIYSTFKSRVLCEQAQSLATSATPSGQTRFGYHGTIAGYSNSRFILSIRFQRDEPWMSQLATAGCLSLAAQDEETQVPLLLELQVEESKYVFEAKNNSENEAVGALCSRMEDEPYDPTFVY</sequence>
<gene>
    <name evidence="1" type="ORF">Vadar_026927</name>
</gene>
<keyword evidence="2" id="KW-1185">Reference proteome</keyword>
<dbReference type="Proteomes" id="UP000828048">
    <property type="component" value="Chromosome 6"/>
</dbReference>
<proteinExistence type="predicted"/>
<name>A0ACB7XCJ3_9ERIC</name>
<evidence type="ECO:0000313" key="2">
    <source>
        <dbReference type="Proteomes" id="UP000828048"/>
    </source>
</evidence>
<evidence type="ECO:0000313" key="1">
    <source>
        <dbReference type="EMBL" id="KAH7838472.1"/>
    </source>
</evidence>
<protein>
    <submittedName>
        <fullName evidence="1">Uncharacterized protein</fullName>
    </submittedName>
</protein>